<dbReference type="InterPro" id="IPR016007">
    <property type="entry name" value="Alpha_rhamnosid"/>
</dbReference>
<dbReference type="PROSITE" id="PS51318">
    <property type="entry name" value="TAT"/>
    <property type="match status" value="1"/>
</dbReference>
<evidence type="ECO:0000259" key="6">
    <source>
        <dbReference type="Pfam" id="PF08531"/>
    </source>
</evidence>
<dbReference type="EC" id="3.2.1.40" evidence="2"/>
<evidence type="ECO:0000259" key="5">
    <source>
        <dbReference type="Pfam" id="PF05592"/>
    </source>
</evidence>
<feature type="compositionally biased region" description="Low complexity" evidence="4">
    <location>
        <begin position="33"/>
        <end position="48"/>
    </location>
</feature>
<dbReference type="RefSeq" id="WP_152169947.1">
    <property type="nucleotide sequence ID" value="NZ_CP045096.1"/>
</dbReference>
<reference evidence="9 10" key="1">
    <citation type="submission" date="2019-10" db="EMBL/GenBank/DDBJ databases">
        <title>Streptomyces sp. strain GY16 isolated from leaves of Broussonetia papyrifera.</title>
        <authorList>
            <person name="Mo P."/>
        </authorList>
    </citation>
    <scope>NUCLEOTIDE SEQUENCE [LARGE SCALE GENOMIC DNA]</scope>
    <source>
        <strain evidence="9 10">GY16</strain>
    </source>
</reference>
<dbReference type="KEGG" id="sphv:F9278_22460"/>
<dbReference type="PIRSF" id="PIRSF010631">
    <property type="entry name" value="A-rhamnsds"/>
    <property type="match status" value="1"/>
</dbReference>
<dbReference type="GO" id="GO:0030596">
    <property type="term" value="F:alpha-L-rhamnosidase activity"/>
    <property type="evidence" value="ECO:0007669"/>
    <property type="project" value="UniProtKB-EC"/>
</dbReference>
<proteinExistence type="predicted"/>
<dbReference type="InterPro" id="IPR008902">
    <property type="entry name" value="Rhamnosid_concanavalin"/>
</dbReference>
<evidence type="ECO:0000313" key="9">
    <source>
        <dbReference type="EMBL" id="QFQ98486.1"/>
    </source>
</evidence>
<dbReference type="InterPro" id="IPR008928">
    <property type="entry name" value="6-hairpin_glycosidase_sf"/>
</dbReference>
<keyword evidence="10" id="KW-1185">Reference proteome</keyword>
<evidence type="ECO:0000256" key="1">
    <source>
        <dbReference type="ARBA" id="ARBA00001445"/>
    </source>
</evidence>
<organism evidence="9 10">
    <name type="scientific">Streptomyces phaeolivaceus</name>
    <dbReference type="NCBI Taxonomy" id="2653200"/>
    <lineage>
        <taxon>Bacteria</taxon>
        <taxon>Bacillati</taxon>
        <taxon>Actinomycetota</taxon>
        <taxon>Actinomycetes</taxon>
        <taxon>Kitasatosporales</taxon>
        <taxon>Streptomycetaceae</taxon>
        <taxon>Streptomyces</taxon>
    </lineage>
</organism>
<name>A0A5P8K652_9ACTN</name>
<evidence type="ECO:0000256" key="2">
    <source>
        <dbReference type="ARBA" id="ARBA00012652"/>
    </source>
</evidence>
<gene>
    <name evidence="9" type="ORF">F9278_22460</name>
</gene>
<dbReference type="PANTHER" id="PTHR33307">
    <property type="entry name" value="ALPHA-RHAMNOSIDASE (EUROFUNG)"/>
    <property type="match status" value="1"/>
</dbReference>
<dbReference type="InterPro" id="IPR012341">
    <property type="entry name" value="6hp_glycosidase-like_sf"/>
</dbReference>
<dbReference type="GO" id="GO:0005975">
    <property type="term" value="P:carbohydrate metabolic process"/>
    <property type="evidence" value="ECO:0007669"/>
    <property type="project" value="InterPro"/>
</dbReference>
<dbReference type="AlphaFoldDB" id="A0A5P8K652"/>
<dbReference type="Pfam" id="PF08531">
    <property type="entry name" value="Bac_rhamnosid_N"/>
    <property type="match status" value="1"/>
</dbReference>
<dbReference type="Pfam" id="PF17389">
    <property type="entry name" value="Bac_rhamnosid6H"/>
    <property type="match status" value="1"/>
</dbReference>
<accession>A0A5P8K652</accession>
<dbReference type="Pfam" id="PF05592">
    <property type="entry name" value="Bac_rhamnosid"/>
    <property type="match status" value="1"/>
</dbReference>
<feature type="domain" description="Alpha-L-rhamnosidase concanavalin-like" evidence="5">
    <location>
        <begin position="268"/>
        <end position="358"/>
    </location>
</feature>
<dbReference type="InterPro" id="IPR006311">
    <property type="entry name" value="TAT_signal"/>
</dbReference>
<dbReference type="PANTHER" id="PTHR33307:SF6">
    <property type="entry name" value="ALPHA-RHAMNOSIDASE (EUROFUNG)-RELATED"/>
    <property type="match status" value="1"/>
</dbReference>
<evidence type="ECO:0000259" key="8">
    <source>
        <dbReference type="Pfam" id="PF17390"/>
    </source>
</evidence>
<feature type="domain" description="Alpha-L-rhamnosidase C-terminal" evidence="8">
    <location>
        <begin position="723"/>
        <end position="790"/>
    </location>
</feature>
<dbReference type="SUPFAM" id="SSF49785">
    <property type="entry name" value="Galactose-binding domain-like"/>
    <property type="match status" value="1"/>
</dbReference>
<feature type="domain" description="Bacterial alpha-L-rhamnosidase N-terminal" evidence="6">
    <location>
        <begin position="85"/>
        <end position="258"/>
    </location>
</feature>
<keyword evidence="3" id="KW-0378">Hydrolase</keyword>
<sequence>MSLNRSATRRQVVGSAAAAVVIGVVSPGLAHGSPSMSASTAASSPPSAGNDWTAEWIGRDTPSAAPELGKQNPVPLLRRAFTLGKRVKQARFNIVGMGYYEAWINGHRVGDQVLDPPPSAYDQTAFSRSFDVTKSLRGGDNAIAVTLGRGFLSTPETTPTTLFGLSKAPWTQEPRLLAQLDIVFGDGSRQRVVSDGTWRITDGPTRDALYFGESYDARLASPGWTNASYDDSAWETARVQPAPTKRVVPADMPPVKVTDTFGPVGVTRLTTGTKVYDFGRTTAGWARIKVGGAAGTTVTLVYGEQLNDDGTVFQSAMLGPAAVTHRDSYTLGGKGKGTQTWEPSFTRHGFRYVEVTTSAPLTSFGIEARVAHTAVASTGRFDSANPLLNRINAIQRASLLDNMWGIPSDTPWRDRQGWTADAYLYLDSAALNFDVEGLYRQWLRTFRESQRADGSLPVIAPNPGGFPLWNDPSWSGTLISSVWTHYQHYGDTGVLVDNYPAMARWLDLIRTTIAGTDGLYTGFSFGDWSPPGAENAATVALRPPEGSLLTANADLYHEARLLAGIARELGHSGDATRFDTMADALAKKFNEKFLDADAGVYRTPVEAGYRQTSNLVALAYGLVPDQHRDKVFTNLVKDITDRGDHLNTGAIGTKLLLPVLTGHGRADLAYRIATRTSYPSWGYWVKQGATTSWETWSMTKKDLSMNHPFLGTVDDWFYQHLAGIRAAAPGYAEVLIAPVVPDGLRHASARVTTPRGEVGAGWRQEKGRLTLTVKVPARTPTEVRVPLPDGGARSVTADRGATRVERKDGHVVYRVRGGTHVFHVS</sequence>
<evidence type="ECO:0000256" key="4">
    <source>
        <dbReference type="SAM" id="MobiDB-lite"/>
    </source>
</evidence>
<evidence type="ECO:0000256" key="3">
    <source>
        <dbReference type="ARBA" id="ARBA00022801"/>
    </source>
</evidence>
<dbReference type="InterPro" id="IPR035398">
    <property type="entry name" value="Bac_rhamnosid_C"/>
</dbReference>
<dbReference type="InterPro" id="IPR013737">
    <property type="entry name" value="Bac_rhamnosid_N"/>
</dbReference>
<comment type="catalytic activity">
    <reaction evidence="1">
        <text>Hydrolysis of terminal non-reducing alpha-L-rhamnose residues in alpha-L-rhamnosides.</text>
        <dbReference type="EC" id="3.2.1.40"/>
    </reaction>
</comment>
<evidence type="ECO:0000313" key="10">
    <source>
        <dbReference type="Proteomes" id="UP000327294"/>
    </source>
</evidence>
<evidence type="ECO:0000259" key="7">
    <source>
        <dbReference type="Pfam" id="PF17389"/>
    </source>
</evidence>
<dbReference type="Gene3D" id="2.60.420.10">
    <property type="entry name" value="Maltose phosphorylase, domain 3"/>
    <property type="match status" value="1"/>
</dbReference>
<feature type="domain" description="Alpha-L-rhamnosidase six-hairpin glycosidase" evidence="7">
    <location>
        <begin position="377"/>
        <end position="721"/>
    </location>
</feature>
<dbReference type="Proteomes" id="UP000327294">
    <property type="component" value="Chromosome"/>
</dbReference>
<dbReference type="SUPFAM" id="SSF48208">
    <property type="entry name" value="Six-hairpin glycosidases"/>
    <property type="match status" value="1"/>
</dbReference>
<dbReference type="InterPro" id="IPR035396">
    <property type="entry name" value="Bac_rhamnosid6H"/>
</dbReference>
<protein>
    <recommendedName>
        <fullName evidence="2">alpha-L-rhamnosidase</fullName>
        <ecNumber evidence="2">3.2.1.40</ecNumber>
    </recommendedName>
</protein>
<dbReference type="Pfam" id="PF17390">
    <property type="entry name" value="Bac_rhamnosid_C"/>
    <property type="match status" value="1"/>
</dbReference>
<dbReference type="InterPro" id="IPR008979">
    <property type="entry name" value="Galactose-bd-like_sf"/>
</dbReference>
<feature type="region of interest" description="Disordered" evidence="4">
    <location>
        <begin position="33"/>
        <end position="53"/>
    </location>
</feature>
<dbReference type="Gene3D" id="2.60.120.260">
    <property type="entry name" value="Galactose-binding domain-like"/>
    <property type="match status" value="2"/>
</dbReference>
<dbReference type="Gene3D" id="1.50.10.10">
    <property type="match status" value="1"/>
</dbReference>
<dbReference type="EMBL" id="CP045096">
    <property type="protein sequence ID" value="QFQ98486.1"/>
    <property type="molecule type" value="Genomic_DNA"/>
</dbReference>